<reference evidence="3" key="2">
    <citation type="submission" date="2021-11" db="EMBL/GenBank/DDBJ databases">
        <authorList>
            <consortium name="Genoscope - CEA"/>
            <person name="William W."/>
        </authorList>
    </citation>
    <scope>NUCLEOTIDE SEQUENCE</scope>
</reference>
<dbReference type="AlphaFoldDB" id="A0A7S4E1X8"/>
<organism evidence="2">
    <name type="scientific">Pelagomonas calceolata</name>
    <dbReference type="NCBI Taxonomy" id="35677"/>
    <lineage>
        <taxon>Eukaryota</taxon>
        <taxon>Sar</taxon>
        <taxon>Stramenopiles</taxon>
        <taxon>Ochrophyta</taxon>
        <taxon>Pelagophyceae</taxon>
        <taxon>Pelagomonadales</taxon>
        <taxon>Pelagomonadaceae</taxon>
        <taxon>Pelagomonas</taxon>
    </lineage>
</organism>
<protein>
    <recommendedName>
        <fullName evidence="5">Thioesterase domain-containing protein</fullName>
    </recommendedName>
</protein>
<dbReference type="InterPro" id="IPR029069">
    <property type="entry name" value="HotDog_dom_sf"/>
</dbReference>
<proteinExistence type="predicted"/>
<keyword evidence="4" id="KW-1185">Reference proteome</keyword>
<evidence type="ECO:0000313" key="4">
    <source>
        <dbReference type="Proteomes" id="UP000789595"/>
    </source>
</evidence>
<gene>
    <name evidence="2" type="ORF">PCAL00307_LOCUS537</name>
    <name evidence="3" type="ORF">PECAL_5P15600</name>
</gene>
<dbReference type="Gene3D" id="3.10.129.10">
    <property type="entry name" value="Hotdog Thioesterase"/>
    <property type="match status" value="1"/>
</dbReference>
<name>A0A7S4E1X8_9STRA</name>
<dbReference type="SUPFAM" id="SSF54637">
    <property type="entry name" value="Thioesterase/thiol ester dehydrase-isomerase"/>
    <property type="match status" value="2"/>
</dbReference>
<reference evidence="2" key="1">
    <citation type="submission" date="2021-01" db="EMBL/GenBank/DDBJ databases">
        <authorList>
            <person name="Corre E."/>
            <person name="Pelletier E."/>
            <person name="Niang G."/>
            <person name="Scheremetjew M."/>
            <person name="Finn R."/>
            <person name="Kale V."/>
            <person name="Holt S."/>
            <person name="Cochrane G."/>
            <person name="Meng A."/>
            <person name="Brown T."/>
            <person name="Cohen L."/>
        </authorList>
    </citation>
    <scope>NUCLEOTIDE SEQUENCE</scope>
    <source>
        <strain evidence="2">CCMP1756</strain>
    </source>
</reference>
<keyword evidence="1" id="KW-0732">Signal</keyword>
<evidence type="ECO:0000256" key="1">
    <source>
        <dbReference type="SAM" id="SignalP"/>
    </source>
</evidence>
<dbReference type="EMBL" id="HBIW01000641">
    <property type="protein sequence ID" value="CAE0685103.1"/>
    <property type="molecule type" value="Transcribed_RNA"/>
</dbReference>
<evidence type="ECO:0000313" key="2">
    <source>
        <dbReference type="EMBL" id="CAE0685103.1"/>
    </source>
</evidence>
<evidence type="ECO:0008006" key="5">
    <source>
        <dbReference type="Google" id="ProtNLM"/>
    </source>
</evidence>
<dbReference type="EMBL" id="CAKKNE010000005">
    <property type="protein sequence ID" value="CAH0376980.1"/>
    <property type="molecule type" value="Genomic_DNA"/>
</dbReference>
<evidence type="ECO:0000313" key="3">
    <source>
        <dbReference type="EMBL" id="CAH0376980.1"/>
    </source>
</evidence>
<accession>A0A7S4E1X8</accession>
<feature type="signal peptide" evidence="1">
    <location>
        <begin position="1"/>
        <end position="16"/>
    </location>
</feature>
<dbReference type="Proteomes" id="UP000789595">
    <property type="component" value="Unassembled WGS sequence"/>
</dbReference>
<feature type="chain" id="PRO_5036404033" description="Thioesterase domain-containing protein" evidence="1">
    <location>
        <begin position="17"/>
        <end position="266"/>
    </location>
</feature>
<sequence length="266" mass="29158">MMMLYTLLLLSNHIVAFRPPQRLLRRAPPRHATTTTDVKVYIESTDCFKVTFYANYFKWLEYGLGKRLRAVDGMAYRRPAVLGDQLTVHTTPFEDGSSNHAQTIERDGVQLMTVRRTSDEEVTPSAAPAPIFGKVRLSMQHTCRHDDLDGRDGGLSLDSCLRAFERSRSTFLGGPDDLAALLADGISVVVAGVDGLRHATVPANIGDAVEVIADVSQVKTRIVFDQYVAVNGAPAAFARISCVCVDVIRGRPVAPPDVVVSKFNKD</sequence>